<accession>A0ABT8MYD0</accession>
<feature type="domain" description="Isochorismatase-like" evidence="3">
    <location>
        <begin position="52"/>
        <end position="206"/>
    </location>
</feature>
<comment type="similarity">
    <text evidence="1">Belongs to the isochorismatase family.</text>
</comment>
<dbReference type="PANTHER" id="PTHR43540:SF6">
    <property type="entry name" value="ISOCHORISMATASE-LIKE DOMAIN-CONTAINING PROTEIN"/>
    <property type="match status" value="1"/>
</dbReference>
<comment type="caution">
    <text evidence="4">The sequence shown here is derived from an EMBL/GenBank/DDBJ whole genome shotgun (WGS) entry which is preliminary data.</text>
</comment>
<organism evidence="4 5">
    <name type="scientific">Planococcus shixiaomingii</name>
    <dbReference type="NCBI Taxonomy" id="3058393"/>
    <lineage>
        <taxon>Bacteria</taxon>
        <taxon>Bacillati</taxon>
        <taxon>Bacillota</taxon>
        <taxon>Bacilli</taxon>
        <taxon>Bacillales</taxon>
        <taxon>Caryophanaceae</taxon>
        <taxon>Planococcus</taxon>
    </lineage>
</organism>
<evidence type="ECO:0000256" key="2">
    <source>
        <dbReference type="ARBA" id="ARBA00022801"/>
    </source>
</evidence>
<dbReference type="InterPro" id="IPR050272">
    <property type="entry name" value="Isochorismatase-like_hydrls"/>
</dbReference>
<dbReference type="InterPro" id="IPR036380">
    <property type="entry name" value="Isochorismatase-like_sf"/>
</dbReference>
<dbReference type="GO" id="GO:0016787">
    <property type="term" value="F:hydrolase activity"/>
    <property type="evidence" value="ECO:0007669"/>
    <property type="project" value="UniProtKB-KW"/>
</dbReference>
<evidence type="ECO:0000313" key="5">
    <source>
        <dbReference type="Proteomes" id="UP001172055"/>
    </source>
</evidence>
<evidence type="ECO:0000259" key="3">
    <source>
        <dbReference type="Pfam" id="PF00857"/>
    </source>
</evidence>
<gene>
    <name evidence="4" type="ORF">QWY14_02525</name>
</gene>
<dbReference type="Gene3D" id="3.40.50.850">
    <property type="entry name" value="Isochorismatase-like"/>
    <property type="match status" value="1"/>
</dbReference>
<evidence type="ECO:0000256" key="1">
    <source>
        <dbReference type="ARBA" id="ARBA00006336"/>
    </source>
</evidence>
<dbReference type="EC" id="3.-.-.-" evidence="4"/>
<keyword evidence="2 4" id="KW-0378">Hydrolase</keyword>
<keyword evidence="5" id="KW-1185">Reference proteome</keyword>
<name>A0ABT8MYD0_9BACL</name>
<protein>
    <submittedName>
        <fullName evidence="4">Isochorismatase family cysteine hydrolase</fullName>
        <ecNumber evidence="4">3.-.-.-</ecNumber>
    </submittedName>
</protein>
<reference evidence="4 5" key="1">
    <citation type="submission" date="2023-06" db="EMBL/GenBank/DDBJ databases">
        <title>Novel species in genus Planococcus.</title>
        <authorList>
            <person name="Ning S."/>
        </authorList>
    </citation>
    <scope>NUCLEOTIDE SEQUENCE [LARGE SCALE GENOMIC DNA]</scope>
    <source>
        <strain evidence="4 5">N028</strain>
    </source>
</reference>
<proteinExistence type="inferred from homology"/>
<dbReference type="Pfam" id="PF00857">
    <property type="entry name" value="Isochorismatase"/>
    <property type="match status" value="1"/>
</dbReference>
<dbReference type="Proteomes" id="UP001172055">
    <property type="component" value="Unassembled WGS sequence"/>
</dbReference>
<dbReference type="EMBL" id="JAUJWV010000001">
    <property type="protein sequence ID" value="MDN7240643.1"/>
    <property type="molecule type" value="Genomic_DNA"/>
</dbReference>
<sequence>MKQENIKIQKFSTLIQLLLQSKEQLIGFMKKVKIKKPDINLFIGGDIMQKKALVIIDIQNDITKNYKGIIDNINKSIDWAVENNIHVVYIRHENLSPGTRTFKTDTKGAELAPDLKKVSENVFTKYKGNALTSEEFTDFISINEIDDFYITGADAVACVKSTCYNLRKSNYGVRVLSDCITSYDKKKIDGMIDYYDSKGCEIICLDDLVS</sequence>
<evidence type="ECO:0000313" key="4">
    <source>
        <dbReference type="EMBL" id="MDN7240643.1"/>
    </source>
</evidence>
<dbReference type="SUPFAM" id="SSF52499">
    <property type="entry name" value="Isochorismatase-like hydrolases"/>
    <property type="match status" value="1"/>
</dbReference>
<dbReference type="RefSeq" id="WP_301722548.1">
    <property type="nucleotide sequence ID" value="NZ_JAUJWV010000001.1"/>
</dbReference>
<dbReference type="PANTHER" id="PTHR43540">
    <property type="entry name" value="PEROXYUREIDOACRYLATE/UREIDOACRYLATE AMIDOHYDROLASE-RELATED"/>
    <property type="match status" value="1"/>
</dbReference>
<dbReference type="CDD" id="cd00431">
    <property type="entry name" value="cysteine_hydrolases"/>
    <property type="match status" value="1"/>
</dbReference>
<dbReference type="InterPro" id="IPR000868">
    <property type="entry name" value="Isochorismatase-like_dom"/>
</dbReference>